<proteinExistence type="predicted"/>
<name>K9XPP5_STAC7</name>
<accession>K9XPP5</accession>
<evidence type="ECO:0000313" key="2">
    <source>
        <dbReference type="Proteomes" id="UP000010473"/>
    </source>
</evidence>
<dbReference type="AlphaFoldDB" id="K9XPP5"/>
<dbReference type="EMBL" id="CP003653">
    <property type="protein sequence ID" value="AFZ33632.1"/>
    <property type="molecule type" value="Genomic_DNA"/>
</dbReference>
<dbReference type="HOGENOM" id="CLU_760560_0_0_3"/>
<gene>
    <name evidence="1" type="ordered locus">Sta7437_0003</name>
</gene>
<dbReference type="Proteomes" id="UP000010473">
    <property type="component" value="Chromosome"/>
</dbReference>
<dbReference type="STRING" id="111780.Sta7437_0003"/>
<keyword evidence="2" id="KW-1185">Reference proteome</keyword>
<evidence type="ECO:0000313" key="1">
    <source>
        <dbReference type="EMBL" id="AFZ33632.1"/>
    </source>
</evidence>
<organism evidence="1 2">
    <name type="scientific">Stanieria cyanosphaera (strain ATCC 29371 / PCC 7437)</name>
    <dbReference type="NCBI Taxonomy" id="111780"/>
    <lineage>
        <taxon>Bacteria</taxon>
        <taxon>Bacillati</taxon>
        <taxon>Cyanobacteriota</taxon>
        <taxon>Cyanophyceae</taxon>
        <taxon>Pleurocapsales</taxon>
        <taxon>Dermocarpellaceae</taxon>
        <taxon>Stanieria</taxon>
    </lineage>
</organism>
<protein>
    <submittedName>
        <fullName evidence="1">Uncharacterized protein</fullName>
    </submittedName>
</protein>
<dbReference type="eggNOG" id="ENOG5033Y8W">
    <property type="taxonomic scope" value="Bacteria"/>
</dbReference>
<dbReference type="KEGG" id="scs:Sta7437_0003"/>
<sequence>MISIVLTSSVILQAKKSMPNPNKTCFFPEPDESRRYGFGSDFVANEKYLAVGHTGLNKVIIYTSDDSGQWSRTREIRPPVDLAFDREGSTFGNGLELDGDILTISARIRNPDIPRDNLSPSQAANTPFTYSYRRYLINLKTETEVQPIDLLVQREPESNLVRFNLLRQGKIEQFVLPDMGEEHFGTHHGANSFYGSNVAVHENLLLVGYSSSYDETGGAWLFNLAQPEAEPLKMAVGDVAMGSTVALSQQFAAVSFHGITWYFPRSNAPRKSPKTLIANLNNGSTTVINSFGELSLSGNILAVMRPGRGCGEVVYPILEVFRIDEDTTPHLIIRRKNVSRAKVQNVFLIFLHYNGSRVCIEPLP</sequence>
<reference evidence="2" key="1">
    <citation type="journal article" date="2013" name="Proc. Natl. Acad. Sci. U.S.A.">
        <title>Improving the coverage of the cyanobacterial phylum using diversity-driven genome sequencing.</title>
        <authorList>
            <person name="Shih P.M."/>
            <person name="Wu D."/>
            <person name="Latifi A."/>
            <person name="Axen S.D."/>
            <person name="Fewer D.P."/>
            <person name="Talla E."/>
            <person name="Calteau A."/>
            <person name="Cai F."/>
            <person name="Tandeau de Marsac N."/>
            <person name="Rippka R."/>
            <person name="Herdman M."/>
            <person name="Sivonen K."/>
            <person name="Coursin T."/>
            <person name="Laurent T."/>
            <person name="Goodwin L."/>
            <person name="Nolan M."/>
            <person name="Davenport K.W."/>
            <person name="Han C.S."/>
            <person name="Rubin E.M."/>
            <person name="Eisen J.A."/>
            <person name="Woyke T."/>
            <person name="Gugger M."/>
            <person name="Kerfeld C.A."/>
        </authorList>
    </citation>
    <scope>NUCLEOTIDE SEQUENCE [LARGE SCALE GENOMIC DNA]</scope>
    <source>
        <strain evidence="2">ATCC 29371 / PCC 7437</strain>
    </source>
</reference>